<gene>
    <name evidence="1" type="primary">ORF79008</name>
</gene>
<dbReference type="EMBL" id="HACG01024721">
    <property type="protein sequence ID" value="CEK71586.1"/>
    <property type="molecule type" value="Transcribed_RNA"/>
</dbReference>
<name>A0A0B6ZUR7_9EUPU</name>
<proteinExistence type="predicted"/>
<feature type="non-terminal residue" evidence="1">
    <location>
        <position position="67"/>
    </location>
</feature>
<protein>
    <submittedName>
        <fullName evidence="1">Uncharacterized protein</fullName>
    </submittedName>
</protein>
<accession>A0A0B6ZUR7</accession>
<dbReference type="AlphaFoldDB" id="A0A0B6ZUR7"/>
<evidence type="ECO:0000313" key="1">
    <source>
        <dbReference type="EMBL" id="CEK71586.1"/>
    </source>
</evidence>
<sequence length="67" mass="7678">MLNVTIFCDSTFVFSNSCGEKVWICAEVDFMFIHHVKVEIFFHTVVMCSLVQDDETPSPVKVGREYA</sequence>
<reference evidence="1" key="1">
    <citation type="submission" date="2014-12" db="EMBL/GenBank/DDBJ databases">
        <title>Insight into the proteome of Arion vulgaris.</title>
        <authorList>
            <person name="Aradska J."/>
            <person name="Bulat T."/>
            <person name="Smidak R."/>
            <person name="Sarate P."/>
            <person name="Gangsoo J."/>
            <person name="Sialana F."/>
            <person name="Bilban M."/>
            <person name="Lubec G."/>
        </authorList>
    </citation>
    <scope>NUCLEOTIDE SEQUENCE</scope>
    <source>
        <tissue evidence="1">Skin</tissue>
    </source>
</reference>
<organism evidence="1">
    <name type="scientific">Arion vulgaris</name>
    <dbReference type="NCBI Taxonomy" id="1028688"/>
    <lineage>
        <taxon>Eukaryota</taxon>
        <taxon>Metazoa</taxon>
        <taxon>Spiralia</taxon>
        <taxon>Lophotrochozoa</taxon>
        <taxon>Mollusca</taxon>
        <taxon>Gastropoda</taxon>
        <taxon>Heterobranchia</taxon>
        <taxon>Euthyneura</taxon>
        <taxon>Panpulmonata</taxon>
        <taxon>Eupulmonata</taxon>
        <taxon>Stylommatophora</taxon>
        <taxon>Helicina</taxon>
        <taxon>Arionoidea</taxon>
        <taxon>Arionidae</taxon>
        <taxon>Arion</taxon>
    </lineage>
</organism>